<protein>
    <submittedName>
        <fullName evidence="2">Uncharacterized protein</fullName>
    </submittedName>
</protein>
<evidence type="ECO:0000313" key="3">
    <source>
        <dbReference type="Proteomes" id="UP000623467"/>
    </source>
</evidence>
<evidence type="ECO:0000256" key="1">
    <source>
        <dbReference type="SAM" id="MobiDB-lite"/>
    </source>
</evidence>
<proteinExistence type="predicted"/>
<comment type="caution">
    <text evidence="2">The sequence shown here is derived from an EMBL/GenBank/DDBJ whole genome shotgun (WGS) entry which is preliminary data.</text>
</comment>
<reference evidence="2" key="1">
    <citation type="submission" date="2020-05" db="EMBL/GenBank/DDBJ databases">
        <title>Mycena genomes resolve the evolution of fungal bioluminescence.</title>
        <authorList>
            <person name="Tsai I.J."/>
        </authorList>
    </citation>
    <scope>NUCLEOTIDE SEQUENCE</scope>
    <source>
        <strain evidence="2">160909Yilan</strain>
    </source>
</reference>
<accession>A0A8H7D9P4</accession>
<gene>
    <name evidence="2" type="ORF">MSAN_01044600</name>
</gene>
<dbReference type="OrthoDB" id="2937696at2759"/>
<keyword evidence="3" id="KW-1185">Reference proteome</keyword>
<name>A0A8H7D9P4_9AGAR</name>
<dbReference type="AlphaFoldDB" id="A0A8H7D9P4"/>
<organism evidence="2 3">
    <name type="scientific">Mycena sanguinolenta</name>
    <dbReference type="NCBI Taxonomy" id="230812"/>
    <lineage>
        <taxon>Eukaryota</taxon>
        <taxon>Fungi</taxon>
        <taxon>Dikarya</taxon>
        <taxon>Basidiomycota</taxon>
        <taxon>Agaricomycotina</taxon>
        <taxon>Agaricomycetes</taxon>
        <taxon>Agaricomycetidae</taxon>
        <taxon>Agaricales</taxon>
        <taxon>Marasmiineae</taxon>
        <taxon>Mycenaceae</taxon>
        <taxon>Mycena</taxon>
    </lineage>
</organism>
<dbReference type="Proteomes" id="UP000623467">
    <property type="component" value="Unassembled WGS sequence"/>
</dbReference>
<feature type="region of interest" description="Disordered" evidence="1">
    <location>
        <begin position="1"/>
        <end position="31"/>
    </location>
</feature>
<evidence type="ECO:0000313" key="2">
    <source>
        <dbReference type="EMBL" id="KAF7363866.1"/>
    </source>
</evidence>
<sequence>MSSITDVSDARNQHNSPLESKEVAPSPKPLPPGLDYQMVGGIYILNAEGLRWFEEKYGRELPKDHSGDATIRMQLAKLLTEQEGQPFGVNYIPRHGVRWCDFLAATQVERREVWEHVPVLGEVTAPEQKMSGDTPREEEMRRILSKLGVQATEFKCYFLCYYYD</sequence>
<dbReference type="EMBL" id="JACAZH010000007">
    <property type="protein sequence ID" value="KAF7363866.1"/>
    <property type="molecule type" value="Genomic_DNA"/>
</dbReference>